<dbReference type="InterPro" id="IPR050517">
    <property type="entry name" value="DDR_Repair_Kinase"/>
</dbReference>
<dbReference type="EMBL" id="KI545956">
    <property type="protein sequence ID" value="EST49124.1"/>
    <property type="molecule type" value="Genomic_DNA"/>
</dbReference>
<feature type="domain" description="PI3K/PI4K catalytic" evidence="3">
    <location>
        <begin position="1777"/>
        <end position="2090"/>
    </location>
</feature>
<dbReference type="Proteomes" id="UP000018208">
    <property type="component" value="Unassembled WGS sequence"/>
</dbReference>
<dbReference type="GO" id="GO:0005634">
    <property type="term" value="C:nucleus"/>
    <property type="evidence" value="ECO:0007669"/>
    <property type="project" value="TreeGrafter"/>
</dbReference>
<proteinExistence type="predicted"/>
<evidence type="ECO:0000313" key="5">
    <source>
        <dbReference type="EMBL" id="EST49124.1"/>
    </source>
</evidence>
<gene>
    <name evidence="5" type="ORF">SS50377_10610</name>
    <name evidence="6" type="ORF">SS50377_24864</name>
</gene>
<reference evidence="5 6" key="1">
    <citation type="journal article" date="2014" name="PLoS Genet.">
        <title>The Genome of Spironucleus salmonicida Highlights a Fish Pathogen Adapted to Fluctuating Environments.</title>
        <authorList>
            <person name="Xu F."/>
            <person name="Jerlstrom-Hultqvist J."/>
            <person name="Einarsson E."/>
            <person name="Astvaldsson A."/>
            <person name="Svard S.G."/>
            <person name="Andersson J.O."/>
        </authorList>
    </citation>
    <scope>NUCLEOTIDE SEQUENCE</scope>
    <source>
        <strain evidence="6">ATCC 50377</strain>
    </source>
</reference>
<dbReference type="InterPro" id="IPR000403">
    <property type="entry name" value="PI3/4_kinase_cat_dom"/>
</dbReference>
<dbReference type="PANTHER" id="PTHR11139:SF9">
    <property type="entry name" value="SERINE_THREONINE-PROTEIN KINASE MTOR"/>
    <property type="match status" value="1"/>
</dbReference>
<sequence length="2095" mass="244201">MCYHETDEVRMICYLVLIKSIKTLDNVVLTQNILSRIIDQICGEKCNNNTQLSLTILTQNDIIHLMLYENFLDQITALIYATDIEIQIKTVILLSKLFKYDITGLKSQVLREHFFFCLNGLQNINPDIGKIKFISRCLNDAHDVFLVHQPIIAKIFSKVKFNLWNEESIVQVITGFSGFFKFLQIDIRDYLEGFMEQLTYLIMNDSDKIIKAVLLALHEIVRSQASSILYYLLVPQLFPRLIYFIKNKKNNEIYLEATKALVILGPINSEIDLSKIEKECTNTFLQNSQTYNNMILVKHINQQRKVTAIDSHGIVIFDQVNQRITDMSSVLYKQSDLNFHHDNITSEILNCIFWSMKCEISNARISSIVAFKNILLHSSEKQLKFDVLRHVTRICEFLKSSDDFYFQLIVIQNLTHIVQYISYILPFMQQIIIEAILKLMSNKNLKSNLLSLIEQITYILDSTTLAYKQDIFQFVFQNFEKDSSMELAKRTLTTILVLKKQIESEIHLLIPQILKSTQYFQDTIYVEKALDVVMRIFCYFKAGKQFSNIIYQYLLKFYNTDTKNFYFIAICCIFDTKLLYFLIQKRKLFEQTPPYLQNLLLAVKLLDERGFILNKYYLLGCFNSINNQCIEPIYLNYPDIKLDFTNVEYLAKQISENQTPLSLTLNQPYLFGAALVSIKQESLVLKADTDIWKSPNCNNTEEWNQWFSIFIANLIKQSANKFIASCFNLASLSVMNQQTLINFSIFELLQNEQKRITYLSLISNVTKKIFSNTVPFNIQLYFINMIDFLNRNSVDISYLMNYDTIAELSDKYQAYNRSLRIREVLYDQSSAQYVDMLFKTYKRLYFVDSAKSLLKIEQIKLDKQFLLTLGLLAKKYIKYFSKLPFTSSYETIMQNIEKYDLQGFQIQFQIITGNQIYLENMFLQDTVITANTVIQTIQLQFTEFFIQFTELTFDQKDKIAECILAYILTKLKPLFIQIFNPKPAWFEASFDYNQAIQLYTQQQLVIETFLIQETPQSIQRNPKLIQQLKDSYREYYAISLSKISAQFSLGNYNQLLTDIQAFKDITESLSYLEPYKKQQYVEKFNIQIAKYAVEALIDSNYDEASQWVEKIPGKQESSKLLFQIIISTKTNKYTDALEKIVYLKHILAKQIQTSIQENYDRAYEQLIDFQQVIELQEANSFLVAQKQSLEKVTDETSRIIIEKENNKRIKHLQLLWSRRLANIRQDIEFWISLVRIRKLIIPVHQDYSAYVSFANQALKSGRIYLARNLIESLFNKKPQNLFRMYHNNNKQYSINSDNLDILIPPLEIQSSEVIYCYSKLLFKDYKIENKVAGFVHLTRLALQLKEGDILIEKVHFKIVEMLKTLEQQQTHLKDDDIHDSLVNNIYRIYNSQNSNSITSEQTDSDVYSSTLSQLSDSSRTFTDKSSLIKILVRNQTKQCFKITSDMSSNEEILQILETGAAVAQNCDLLAFRAAEVSFQLFNQEPLDLSISSISLSSTNVISKTSNQKYLEKAIQYLFQAVKNDNLRIQAGLQIINIISQYQLCDEIEQLVLTSMQETEIENWLPILPQLTLYATKYDFKYNQQLQQIILSLGIKFPQETLTLLYCNANIDNIIIQNQLVQIIDIIIRNSQDIAIPLLQTLQELNKVSQSTFEKTYDKCQTFITLLNTNLISEFFDQFTILIQEYNLNSQIPLEVSFNQLIYPKLIKVWDFFKQSILNLNPSIKDDLISHFIDISSELQEQIQQQNLPLNSISPFLSQLKQPNFMLFGSNTIKVERFLPQLLIIPSKQCPRKLGIQATDGEVYCYLLKGKEDLRQDERVMQFLMFINSIFQTERIAFSTDITVHFYPVIPLSSQSGLIFWVPKTCSLLDIIQKQRKSQNVSESTEMNQIMFRADNYSILSLSQRVDAMLFSQLSCPSTDLRKELFAISCSSENFIERRSPFIATLAAMSAIGHVIGLGDRHPGNILLYNMSSRVLHIDYGDCFEAAQKREKFPEKVPFRLTRILEKALDACGTQGYFKTVLSKCLHVMKHNQSYILTIFRDFIEQEQLEGMSKKMNGYELWGNYTDDDQHAVKLITVAENLENLCQSYAGWAPQW</sequence>
<dbReference type="PROSITE" id="PS51189">
    <property type="entry name" value="FAT"/>
    <property type="match status" value="1"/>
</dbReference>
<accession>V6M6S7</accession>
<dbReference type="EMBL" id="AUWU02000005">
    <property type="protein sequence ID" value="KAH0572751.1"/>
    <property type="molecule type" value="Genomic_DNA"/>
</dbReference>
<name>V6M6S7_9EUKA</name>
<dbReference type="SMART" id="SM00146">
    <property type="entry name" value="PI3Kc"/>
    <property type="match status" value="1"/>
</dbReference>
<dbReference type="SUPFAM" id="SSF56112">
    <property type="entry name" value="Protein kinase-like (PK-like)"/>
    <property type="match status" value="1"/>
</dbReference>
<dbReference type="GO" id="GO:0031929">
    <property type="term" value="P:TOR signaling"/>
    <property type="evidence" value="ECO:0007669"/>
    <property type="project" value="TreeGrafter"/>
</dbReference>
<dbReference type="SUPFAM" id="SSF48371">
    <property type="entry name" value="ARM repeat"/>
    <property type="match status" value="1"/>
</dbReference>
<dbReference type="InterPro" id="IPR036940">
    <property type="entry name" value="PI3/4_kinase_cat_sf"/>
</dbReference>
<dbReference type="GO" id="GO:0031932">
    <property type="term" value="C:TORC2 complex"/>
    <property type="evidence" value="ECO:0007669"/>
    <property type="project" value="TreeGrafter"/>
</dbReference>
<dbReference type="GO" id="GO:0031931">
    <property type="term" value="C:TORC1 complex"/>
    <property type="evidence" value="ECO:0007669"/>
    <property type="project" value="TreeGrafter"/>
</dbReference>
<dbReference type="GO" id="GO:0005737">
    <property type="term" value="C:cytoplasm"/>
    <property type="evidence" value="ECO:0007669"/>
    <property type="project" value="TreeGrafter"/>
</dbReference>
<dbReference type="InterPro" id="IPR011009">
    <property type="entry name" value="Kinase-like_dom_sf"/>
</dbReference>
<evidence type="ECO:0000313" key="7">
    <source>
        <dbReference type="Proteomes" id="UP000018208"/>
    </source>
</evidence>
<evidence type="ECO:0000259" key="4">
    <source>
        <dbReference type="PROSITE" id="PS51189"/>
    </source>
</evidence>
<keyword evidence="1" id="KW-0808">Transferase</keyword>
<dbReference type="Gene3D" id="3.30.1010.10">
    <property type="entry name" value="Phosphatidylinositol 3-kinase Catalytic Subunit, Chain A, domain 4"/>
    <property type="match status" value="1"/>
</dbReference>
<feature type="domain" description="FAT" evidence="4">
    <location>
        <begin position="1054"/>
        <end position="1610"/>
    </location>
</feature>
<dbReference type="InterPro" id="IPR018936">
    <property type="entry name" value="PI3/4_kinase_CS"/>
</dbReference>
<dbReference type="PROSITE" id="PS00915">
    <property type="entry name" value="PI3_4_KINASE_1"/>
    <property type="match status" value="1"/>
</dbReference>
<dbReference type="VEuPathDB" id="GiardiaDB:SS50377_24864"/>
<dbReference type="Pfam" id="PF02259">
    <property type="entry name" value="FAT"/>
    <property type="match status" value="1"/>
</dbReference>
<keyword evidence="7" id="KW-1185">Reference proteome</keyword>
<dbReference type="OrthoDB" id="381190at2759"/>
<keyword evidence="2 5" id="KW-0418">Kinase</keyword>
<dbReference type="GO" id="GO:0016242">
    <property type="term" value="P:negative regulation of macroautophagy"/>
    <property type="evidence" value="ECO:0007669"/>
    <property type="project" value="TreeGrafter"/>
</dbReference>
<evidence type="ECO:0000256" key="2">
    <source>
        <dbReference type="ARBA" id="ARBA00022777"/>
    </source>
</evidence>
<protein>
    <submittedName>
        <fullName evidence="5">Kinase, PIKK</fullName>
    </submittedName>
</protein>
<evidence type="ECO:0000256" key="1">
    <source>
        <dbReference type="ARBA" id="ARBA00022679"/>
    </source>
</evidence>
<evidence type="ECO:0000259" key="3">
    <source>
        <dbReference type="PROSITE" id="PS50290"/>
    </source>
</evidence>
<dbReference type="PANTHER" id="PTHR11139">
    <property type="entry name" value="ATAXIA TELANGIECTASIA MUTATED ATM -RELATED"/>
    <property type="match status" value="1"/>
</dbReference>
<reference evidence="6" key="2">
    <citation type="submission" date="2020-12" db="EMBL/GenBank/DDBJ databases">
        <title>New Spironucleus salmonicida genome in near-complete chromosomes.</title>
        <authorList>
            <person name="Xu F."/>
            <person name="Kurt Z."/>
            <person name="Jimenez-Gonzalez A."/>
            <person name="Astvaldsson A."/>
            <person name="Andersson J.O."/>
            <person name="Svard S.G."/>
        </authorList>
    </citation>
    <scope>NUCLEOTIDE SEQUENCE</scope>
    <source>
        <strain evidence="6">ATCC 50377</strain>
    </source>
</reference>
<dbReference type="PROSITE" id="PS50290">
    <property type="entry name" value="PI3_4_KINASE_3"/>
    <property type="match status" value="1"/>
</dbReference>
<dbReference type="InterPro" id="IPR014009">
    <property type="entry name" value="PIK_FAT"/>
</dbReference>
<organism evidence="5">
    <name type="scientific">Spironucleus salmonicida</name>
    <dbReference type="NCBI Taxonomy" id="348837"/>
    <lineage>
        <taxon>Eukaryota</taxon>
        <taxon>Metamonada</taxon>
        <taxon>Diplomonadida</taxon>
        <taxon>Hexamitidae</taxon>
        <taxon>Hexamitinae</taxon>
        <taxon>Spironucleus</taxon>
    </lineage>
</organism>
<dbReference type="Pfam" id="PF00454">
    <property type="entry name" value="PI3_PI4_kinase"/>
    <property type="match status" value="1"/>
</dbReference>
<evidence type="ECO:0000313" key="6">
    <source>
        <dbReference type="EMBL" id="KAH0572751.1"/>
    </source>
</evidence>
<dbReference type="InterPro" id="IPR016024">
    <property type="entry name" value="ARM-type_fold"/>
</dbReference>
<dbReference type="Gene3D" id="1.10.1070.11">
    <property type="entry name" value="Phosphatidylinositol 3-/4-kinase, catalytic domain"/>
    <property type="match status" value="1"/>
</dbReference>
<dbReference type="GO" id="GO:0004674">
    <property type="term" value="F:protein serine/threonine kinase activity"/>
    <property type="evidence" value="ECO:0007669"/>
    <property type="project" value="TreeGrafter"/>
</dbReference>
<dbReference type="InterPro" id="IPR003151">
    <property type="entry name" value="PIK-rel_kinase_FAT"/>
</dbReference>